<dbReference type="PANTHER" id="PTHR43763">
    <property type="entry name" value="XAA-PRO AMINOPEPTIDASE 1"/>
    <property type="match status" value="1"/>
</dbReference>
<dbReference type="PANTHER" id="PTHR43763:SF6">
    <property type="entry name" value="XAA-PRO AMINOPEPTIDASE 1"/>
    <property type="match status" value="1"/>
</dbReference>
<dbReference type="Proteomes" id="UP000250321">
    <property type="component" value="Unassembled WGS sequence"/>
</dbReference>
<dbReference type="GO" id="GO:0004177">
    <property type="term" value="F:aminopeptidase activity"/>
    <property type="evidence" value="ECO:0007669"/>
    <property type="project" value="UniProtKB-KW"/>
</dbReference>
<keyword evidence="1" id="KW-0031">Aminopeptidase</keyword>
<proteinExistence type="predicted"/>
<evidence type="ECO:0000313" key="2">
    <source>
        <dbReference type="Proteomes" id="UP000250321"/>
    </source>
</evidence>
<reference evidence="1 2" key="1">
    <citation type="submission" date="2018-02" db="EMBL/GenBank/DDBJ databases">
        <title>Draft genome of wild Prunus yedoensis var. nudiflora.</title>
        <authorList>
            <person name="Baek S."/>
            <person name="Kim J.-H."/>
            <person name="Choi K."/>
            <person name="Kim G.-B."/>
            <person name="Cho A."/>
            <person name="Jang H."/>
            <person name="Shin C.-H."/>
            <person name="Yu H.-J."/>
            <person name="Mun J.-H."/>
        </authorList>
    </citation>
    <scope>NUCLEOTIDE SEQUENCE [LARGE SCALE GENOMIC DNA]</scope>
    <source>
        <strain evidence="2">cv. Jeju island</strain>
        <tissue evidence="1">Leaf</tissue>
    </source>
</reference>
<sequence>MLRILAPPLSTPAYFRSCTLMGLFGGFGLDSFHGILEPSAEMLQHPSYMQNKHRTQLGFCSISALGSSIPWNESRPKPPNKPIRVHDLKYASKHVASKLLSLRSELADAGSSAIVISMLDEIAWLLNLRGSDVCILDCGD</sequence>
<gene>
    <name evidence="1" type="ORF">Pyn_06533</name>
</gene>
<dbReference type="InterPro" id="IPR050422">
    <property type="entry name" value="X-Pro_aminopeptidase_P"/>
</dbReference>
<comment type="caution">
    <text evidence="1">The sequence shown here is derived from an EMBL/GenBank/DDBJ whole genome shotgun (WGS) entry which is preliminary data.</text>
</comment>
<evidence type="ECO:0000313" key="1">
    <source>
        <dbReference type="EMBL" id="PQQ06515.1"/>
    </source>
</evidence>
<dbReference type="OrthoDB" id="9995434at2759"/>
<dbReference type="STRING" id="2094558.A0A314YDG6"/>
<dbReference type="Gene3D" id="3.40.350.10">
    <property type="entry name" value="Creatinase/prolidase N-terminal domain"/>
    <property type="match status" value="1"/>
</dbReference>
<organism evidence="1 2">
    <name type="scientific">Prunus yedoensis var. nudiflora</name>
    <dbReference type="NCBI Taxonomy" id="2094558"/>
    <lineage>
        <taxon>Eukaryota</taxon>
        <taxon>Viridiplantae</taxon>
        <taxon>Streptophyta</taxon>
        <taxon>Embryophyta</taxon>
        <taxon>Tracheophyta</taxon>
        <taxon>Spermatophyta</taxon>
        <taxon>Magnoliopsida</taxon>
        <taxon>eudicotyledons</taxon>
        <taxon>Gunneridae</taxon>
        <taxon>Pentapetalae</taxon>
        <taxon>rosids</taxon>
        <taxon>fabids</taxon>
        <taxon>Rosales</taxon>
        <taxon>Rosaceae</taxon>
        <taxon>Amygdaloideae</taxon>
        <taxon>Amygdaleae</taxon>
        <taxon>Prunus</taxon>
    </lineage>
</organism>
<protein>
    <submittedName>
        <fullName evidence="1">Putative Xaa-Pro aminopeptidase P</fullName>
    </submittedName>
</protein>
<keyword evidence="1" id="KW-0645">Protease</keyword>
<keyword evidence="2" id="KW-1185">Reference proteome</keyword>
<dbReference type="InterPro" id="IPR029149">
    <property type="entry name" value="Creatin/AminoP/Spt16_N"/>
</dbReference>
<name>A0A314YDG6_PRUYE</name>
<accession>A0A314YDG6</accession>
<dbReference type="EMBL" id="PJQY01000954">
    <property type="protein sequence ID" value="PQQ06515.1"/>
    <property type="molecule type" value="Genomic_DNA"/>
</dbReference>
<keyword evidence="1" id="KW-0378">Hydrolase</keyword>
<dbReference type="AlphaFoldDB" id="A0A314YDG6"/>
<dbReference type="Pfam" id="PF16189">
    <property type="entry name" value="Creatinase_N_2"/>
    <property type="match status" value="1"/>
</dbReference>